<dbReference type="EMBL" id="UINC01174345">
    <property type="protein sequence ID" value="SVD80419.1"/>
    <property type="molecule type" value="Genomic_DNA"/>
</dbReference>
<dbReference type="InterPro" id="IPR007607">
    <property type="entry name" value="BacA/B"/>
</dbReference>
<reference evidence="1" key="1">
    <citation type="submission" date="2018-05" db="EMBL/GenBank/DDBJ databases">
        <authorList>
            <person name="Lanie J.A."/>
            <person name="Ng W.-L."/>
            <person name="Kazmierczak K.M."/>
            <person name="Andrzejewski T.M."/>
            <person name="Davidsen T.M."/>
            <person name="Wayne K.J."/>
            <person name="Tettelin H."/>
            <person name="Glass J.I."/>
            <person name="Rusch D."/>
            <person name="Podicherti R."/>
            <person name="Tsui H.-C.T."/>
            <person name="Winkler M.E."/>
        </authorList>
    </citation>
    <scope>NUCLEOTIDE SEQUENCE</scope>
</reference>
<evidence type="ECO:0000313" key="1">
    <source>
        <dbReference type="EMBL" id="SVD80419.1"/>
    </source>
</evidence>
<protein>
    <recommendedName>
        <fullName evidence="2">Polymer-forming cytoskeletal protein</fullName>
    </recommendedName>
</protein>
<dbReference type="AlphaFoldDB" id="A0A382YBR4"/>
<name>A0A382YBR4_9ZZZZ</name>
<evidence type="ECO:0008006" key="2">
    <source>
        <dbReference type="Google" id="ProtNLM"/>
    </source>
</evidence>
<feature type="non-terminal residue" evidence="1">
    <location>
        <position position="1"/>
    </location>
</feature>
<accession>A0A382YBR4</accession>
<organism evidence="1">
    <name type="scientific">marine metagenome</name>
    <dbReference type="NCBI Taxonomy" id="408172"/>
    <lineage>
        <taxon>unclassified sequences</taxon>
        <taxon>metagenomes</taxon>
        <taxon>ecological metagenomes</taxon>
    </lineage>
</organism>
<proteinExistence type="predicted"/>
<dbReference type="Pfam" id="PF04519">
    <property type="entry name" value="Bactofilin"/>
    <property type="match status" value="1"/>
</dbReference>
<sequence>VPSLVSKDLKITGDLKTPGEVQLDGTIEGDIACGKLMVGENACITGLVEADEVVIRGKIIGQIKAHSVELAKTAHVVGDIWHDILAVDAGAFLEGHCKPNEAQPAIRPAVSRPAEVVAVTEGTTKSVSSN</sequence>
<dbReference type="PANTHER" id="PTHR35024:SF4">
    <property type="entry name" value="POLYMER-FORMING CYTOSKELETAL PROTEIN"/>
    <property type="match status" value="1"/>
</dbReference>
<dbReference type="PANTHER" id="PTHR35024">
    <property type="entry name" value="HYPOTHETICAL CYTOSOLIC PROTEIN"/>
    <property type="match status" value="1"/>
</dbReference>
<gene>
    <name evidence="1" type="ORF">METZ01_LOCUS433273</name>
</gene>